<protein>
    <submittedName>
        <fullName evidence="1">Isocitrate lyase/phosphoenolpyruvate mutase family protein</fullName>
    </submittedName>
</protein>
<keyword evidence="2" id="KW-1185">Reference proteome</keyword>
<organism evidence="1 2">
    <name type="scientific">Streptomyces albiaxialis</name>
    <dbReference type="NCBI Taxonomy" id="329523"/>
    <lineage>
        <taxon>Bacteria</taxon>
        <taxon>Bacillati</taxon>
        <taxon>Actinomycetota</taxon>
        <taxon>Actinomycetes</taxon>
        <taxon>Kitasatosporales</taxon>
        <taxon>Streptomycetaceae</taxon>
        <taxon>Streptomyces</taxon>
    </lineage>
</organism>
<dbReference type="CDD" id="cd00377">
    <property type="entry name" value="ICL_PEPM"/>
    <property type="match status" value="1"/>
</dbReference>
<name>A0ABN2WUM5_9ACTN</name>
<dbReference type="SUPFAM" id="SSF51621">
    <property type="entry name" value="Phosphoenolpyruvate/pyruvate domain"/>
    <property type="match status" value="1"/>
</dbReference>
<proteinExistence type="predicted"/>
<dbReference type="PANTHER" id="PTHR42905">
    <property type="entry name" value="PHOSPHOENOLPYRUVATE CARBOXYLASE"/>
    <property type="match status" value="1"/>
</dbReference>
<reference evidence="1 2" key="1">
    <citation type="journal article" date="2019" name="Int. J. Syst. Evol. Microbiol.">
        <title>The Global Catalogue of Microorganisms (GCM) 10K type strain sequencing project: providing services to taxonomists for standard genome sequencing and annotation.</title>
        <authorList>
            <consortium name="The Broad Institute Genomics Platform"/>
            <consortium name="The Broad Institute Genome Sequencing Center for Infectious Disease"/>
            <person name="Wu L."/>
            <person name="Ma J."/>
        </authorList>
    </citation>
    <scope>NUCLEOTIDE SEQUENCE [LARGE SCALE GENOMIC DNA]</scope>
    <source>
        <strain evidence="1 2">JCM 15478</strain>
    </source>
</reference>
<keyword evidence="1" id="KW-0456">Lyase</keyword>
<dbReference type="InterPro" id="IPR039556">
    <property type="entry name" value="ICL/PEPM"/>
</dbReference>
<dbReference type="InterPro" id="IPR040442">
    <property type="entry name" value="Pyrv_kinase-like_dom_sf"/>
</dbReference>
<dbReference type="RefSeq" id="WP_344534184.1">
    <property type="nucleotide sequence ID" value="NZ_BAAAPE010000022.1"/>
</dbReference>
<dbReference type="EMBL" id="BAAAPE010000022">
    <property type="protein sequence ID" value="GAA2099124.1"/>
    <property type="molecule type" value="Genomic_DNA"/>
</dbReference>
<accession>A0ABN2WUM5</accession>
<dbReference type="Gene3D" id="6.10.250.2750">
    <property type="match status" value="1"/>
</dbReference>
<comment type="caution">
    <text evidence="1">The sequence shown here is derived from an EMBL/GenBank/DDBJ whole genome shotgun (WGS) entry which is preliminary data.</text>
</comment>
<gene>
    <name evidence="1" type="ORF">GCM10009801_70480</name>
</gene>
<dbReference type="GO" id="GO:0016829">
    <property type="term" value="F:lyase activity"/>
    <property type="evidence" value="ECO:0007669"/>
    <property type="project" value="UniProtKB-KW"/>
</dbReference>
<evidence type="ECO:0000313" key="1">
    <source>
        <dbReference type="EMBL" id="GAA2099124.1"/>
    </source>
</evidence>
<dbReference type="Pfam" id="PF13714">
    <property type="entry name" value="PEP_mutase"/>
    <property type="match status" value="1"/>
</dbReference>
<dbReference type="Gene3D" id="3.20.20.60">
    <property type="entry name" value="Phosphoenolpyruvate-binding domains"/>
    <property type="match status" value="1"/>
</dbReference>
<dbReference type="Proteomes" id="UP001500016">
    <property type="component" value="Unassembled WGS sequence"/>
</dbReference>
<dbReference type="InterPro" id="IPR015813">
    <property type="entry name" value="Pyrv/PenolPyrv_kinase-like_dom"/>
</dbReference>
<sequence>MASVLPLNDRCRALRALHEDGVLVLPNAWDAASAVLVAALGARAVATTSGGLAWSLGRADGQALTREETAAAVARIAAVVDVPVTADIEGGYGPAPEDVAATVAAVAAAGAAGINLEDSRAPGGPLFTPAEQAERLRAARTAAVEAGVPDLVVNARTDVVLFGIGEPETRLDAVRERASVYAEAGADCLFVPGLLDLEALSALAAEVPLPVNAMAVPGGPDVAALRAAGVRRVSTGTALAQAAYGTVRRATAEILAKGTYTECEGALDFGELNARFTLGSGD</sequence>
<evidence type="ECO:0000313" key="2">
    <source>
        <dbReference type="Proteomes" id="UP001500016"/>
    </source>
</evidence>
<dbReference type="PANTHER" id="PTHR42905:SF16">
    <property type="entry name" value="CARBOXYPHOSPHONOENOLPYRUVATE PHOSPHONOMUTASE-LIKE PROTEIN (AFU_ORTHOLOGUE AFUA_5G07230)"/>
    <property type="match status" value="1"/>
</dbReference>